<feature type="domain" description="Ig-like" evidence="15">
    <location>
        <begin position="144"/>
        <end position="225"/>
    </location>
</feature>
<dbReference type="AlphaFoldDB" id="A0A671VG67"/>
<gene>
    <name evidence="17" type="primary">UNC5C</name>
    <name evidence="17" type="synonym">LOC115581182</name>
</gene>
<dbReference type="Pfam" id="PF00090">
    <property type="entry name" value="TSP_1"/>
    <property type="match status" value="2"/>
</dbReference>
<comment type="subcellular location">
    <subcellularLocation>
        <location evidence="1 14">Cell membrane</location>
        <topology evidence="1 14">Single-pass type I membrane protein</topology>
    </subcellularLocation>
</comment>
<dbReference type="Pfam" id="PF17217">
    <property type="entry name" value="UPA"/>
    <property type="match status" value="1"/>
</dbReference>
<keyword evidence="12" id="KW-0325">Glycoprotein</keyword>
<evidence type="ECO:0000256" key="7">
    <source>
        <dbReference type="ARBA" id="ARBA00022737"/>
    </source>
</evidence>
<evidence type="ECO:0000313" key="18">
    <source>
        <dbReference type="Proteomes" id="UP000472265"/>
    </source>
</evidence>
<dbReference type="FunFam" id="2.20.100.10:FF:000008">
    <property type="entry name" value="Unc-5 netrin receptor C"/>
    <property type="match status" value="1"/>
</dbReference>
<keyword evidence="11 14" id="KW-0675">Receptor</keyword>
<comment type="caution">
    <text evidence="14">Lacks conserved residue(s) required for the propagation of feature annotation.</text>
</comment>
<dbReference type="PRINTS" id="PR01705">
    <property type="entry name" value="TSP1REPEAT"/>
</dbReference>
<dbReference type="Gene3D" id="1.10.533.10">
    <property type="entry name" value="Death Domain, Fas"/>
    <property type="match status" value="1"/>
</dbReference>
<dbReference type="Ensembl" id="ENSSAUT00010026877.1">
    <property type="protein sequence ID" value="ENSSAUP00010025440.1"/>
    <property type="gene ID" value="ENSSAUG00010011075.1"/>
</dbReference>
<dbReference type="InterPro" id="IPR036179">
    <property type="entry name" value="Ig-like_dom_sf"/>
</dbReference>
<dbReference type="InterPro" id="IPR033772">
    <property type="entry name" value="UPA"/>
</dbReference>
<dbReference type="FunFam" id="2.60.220.30:FF:000003">
    <property type="entry name" value="Unc-5 netrin receptor C"/>
    <property type="match status" value="1"/>
</dbReference>
<dbReference type="InterPro" id="IPR000906">
    <property type="entry name" value="ZU5_dom"/>
</dbReference>
<reference evidence="17" key="1">
    <citation type="submission" date="2021-04" db="EMBL/GenBank/DDBJ databases">
        <authorList>
            <consortium name="Wellcome Sanger Institute Data Sharing"/>
        </authorList>
    </citation>
    <scope>NUCLEOTIDE SEQUENCE [LARGE SCALE GENOMIC DNA]</scope>
</reference>
<dbReference type="GO" id="GO:0005042">
    <property type="term" value="F:netrin receptor activity"/>
    <property type="evidence" value="ECO:0007669"/>
    <property type="project" value="UniProtKB-UniRule"/>
</dbReference>
<dbReference type="SMART" id="SM00005">
    <property type="entry name" value="DEATH"/>
    <property type="match status" value="1"/>
</dbReference>
<dbReference type="InterPro" id="IPR003599">
    <property type="entry name" value="Ig_sub"/>
</dbReference>
<dbReference type="Proteomes" id="UP000472265">
    <property type="component" value="Chromosome 5"/>
</dbReference>
<comment type="similarity">
    <text evidence="2 14">Belongs to the unc-5 family.</text>
</comment>
<dbReference type="InterPro" id="IPR011029">
    <property type="entry name" value="DEATH-like_dom_sf"/>
</dbReference>
<evidence type="ECO:0000256" key="12">
    <source>
        <dbReference type="ARBA" id="ARBA00023180"/>
    </source>
</evidence>
<evidence type="ECO:0000256" key="6">
    <source>
        <dbReference type="ARBA" id="ARBA00022729"/>
    </source>
</evidence>
<evidence type="ECO:0000259" key="16">
    <source>
        <dbReference type="PROSITE" id="PS51145"/>
    </source>
</evidence>
<dbReference type="Gene3D" id="2.20.100.10">
    <property type="entry name" value="Thrombospondin type-1 (TSP1) repeat"/>
    <property type="match status" value="2"/>
</dbReference>
<sequence length="961" mass="107502">MNFLSDLHDDDFLSLSELPETFPSDPPEPLPHFLFEPEEGYIVKNKPVNLYCKATPATQIYFKCNSEWVHQKDHTVEERVDENSGLVVREASIEITRQQVEELFGPEDYWCQCVAWSSAGTTKSRKAHVRIAYLKKSFEQEPLGKEVSLEQEVLLQCRPPEGIPAAEVEWLKNEEIIDPAEDRNFYITIDHNLIIKQARLSDTANYTCVAKNIVAKRRSTTATVIVYVNGGWSTWTEWSVCNSRCGRGFQKRTRSCTNPAPLNGGLPCDGQAIQKLSCTTLCTVDGVWTDWSKWSACGTECTQWRRRECNNPAPKNGGRDCEGLVLQSQNCTDGLCMQSDTDDVALYVGIVIAVIMCLVISVIVALFVYRKTHRDFDSDIIDTSALNGGFQSVNIKTARSADLLTAPPDLTNAAAMYRGPVYALHDVSDKIPMTNSPLLDPLPNLKIKVYNSSGLVTPQDDLGGDFTSKLSPKVTRRTRRSISCLLLSLASMLFSQGRRSFIFIYHLIEFVLIQTASYPVVTLLFSFCDNRLLHFHSQVTQSLLDNSDTMNLRNQSLARTRDPSCTAHGSFNNQGGHLIVPNSGVSLLVPAGAVPQGRVYEMYVTVHRKDSLRPPVEDIQTVLSPVVSCGPPGALLTRPVILTIHHCADNVHEDWLIQLKNQLAMGEWEDVVVVGEENFTTPCYVQMDSEACHILTETLGTYCLVGQSICKAAAKRLKLAVFGPVSCTTLDYHIRVYCLDDTQDALKEVLQMETQMGGKLLDEPKTLNFKDSTHNLRLSIHDVPHTLWKSKLIAKYQEIPFYQVWSGSQRTLHCTFTLERLSPATTEISCKLCVRQVEGEGQIFQLSNTLEEANTSLMDPASNITTLVGPNAFRIPLSIRQKLCGSLDAPQTRGNDWRMLAHKLNLDRYLNYFATKSSPTGVILDLWEVQHFPDGDLNELAAVLEEMGRNDSNFASMTKEH</sequence>
<dbReference type="PROSITE" id="PS51145">
    <property type="entry name" value="ZU5"/>
    <property type="match status" value="1"/>
</dbReference>
<dbReference type="SMART" id="SM00209">
    <property type="entry name" value="TSP1"/>
    <property type="match status" value="2"/>
</dbReference>
<dbReference type="Pfam" id="PF00791">
    <property type="entry name" value="ZU5"/>
    <property type="match status" value="1"/>
</dbReference>
<evidence type="ECO:0000256" key="8">
    <source>
        <dbReference type="ARBA" id="ARBA00022989"/>
    </source>
</evidence>
<feature type="transmembrane region" description="Helical" evidence="14">
    <location>
        <begin position="344"/>
        <end position="369"/>
    </location>
</feature>
<dbReference type="Pfam" id="PF00531">
    <property type="entry name" value="Death"/>
    <property type="match status" value="1"/>
</dbReference>
<feature type="transmembrane region" description="Helical" evidence="14">
    <location>
        <begin position="502"/>
        <end position="527"/>
    </location>
</feature>
<evidence type="ECO:0000256" key="10">
    <source>
        <dbReference type="ARBA" id="ARBA00023157"/>
    </source>
</evidence>
<keyword evidence="9 14" id="KW-0472">Membrane</keyword>
<evidence type="ECO:0000256" key="13">
    <source>
        <dbReference type="ARBA" id="ARBA00023319"/>
    </source>
</evidence>
<evidence type="ECO:0000256" key="5">
    <source>
        <dbReference type="ARBA" id="ARBA00022692"/>
    </source>
</evidence>
<reference evidence="17" key="3">
    <citation type="submission" date="2025-09" db="UniProtKB">
        <authorList>
            <consortium name="Ensembl"/>
        </authorList>
    </citation>
    <scope>IDENTIFICATION</scope>
</reference>
<keyword evidence="18" id="KW-1185">Reference proteome</keyword>
<evidence type="ECO:0000256" key="3">
    <source>
        <dbReference type="ARBA" id="ARBA00022473"/>
    </source>
</evidence>
<keyword evidence="3 14" id="KW-0217">Developmental protein</keyword>
<dbReference type="PANTHER" id="PTHR12582">
    <property type="entry name" value="NETRIN RECEPTOR UNC5"/>
    <property type="match status" value="1"/>
</dbReference>
<evidence type="ECO:0000313" key="17">
    <source>
        <dbReference type="Ensembl" id="ENSSAUP00010025440.1"/>
    </source>
</evidence>
<proteinExistence type="inferred from homology"/>
<evidence type="ECO:0000256" key="4">
    <source>
        <dbReference type="ARBA" id="ARBA00022475"/>
    </source>
</evidence>
<dbReference type="InterPro" id="IPR000488">
    <property type="entry name" value="Death_dom"/>
</dbReference>
<dbReference type="InterPro" id="IPR037936">
    <property type="entry name" value="UNC5A-D"/>
</dbReference>
<evidence type="ECO:0000256" key="11">
    <source>
        <dbReference type="ARBA" id="ARBA00023170"/>
    </source>
</evidence>
<keyword evidence="13 14" id="KW-0393">Immunoglobulin domain</keyword>
<evidence type="ECO:0000256" key="9">
    <source>
        <dbReference type="ARBA" id="ARBA00023136"/>
    </source>
</evidence>
<dbReference type="Gene3D" id="2.60.40.10">
    <property type="entry name" value="Immunoglobulins"/>
    <property type="match status" value="2"/>
</dbReference>
<dbReference type="FunFam" id="2.20.100.10:FF:000002">
    <property type="entry name" value="Unc-5 netrin receptor C"/>
    <property type="match status" value="1"/>
</dbReference>
<dbReference type="SMART" id="SM00408">
    <property type="entry name" value="IGc2"/>
    <property type="match status" value="1"/>
</dbReference>
<dbReference type="InterPro" id="IPR036383">
    <property type="entry name" value="TSP1_rpt_sf"/>
</dbReference>
<dbReference type="InterPro" id="IPR057755">
    <property type="entry name" value="UNC5A-D-like_N"/>
</dbReference>
<evidence type="ECO:0000256" key="14">
    <source>
        <dbReference type="RuleBase" id="RU367033"/>
    </source>
</evidence>
<accession>A0A671VG67</accession>
<dbReference type="InterPro" id="IPR013783">
    <property type="entry name" value="Ig-like_fold"/>
</dbReference>
<dbReference type="SMART" id="SM00409">
    <property type="entry name" value="IG"/>
    <property type="match status" value="1"/>
</dbReference>
<dbReference type="FunFam" id="1.10.533.10:FF:000001">
    <property type="entry name" value="Unc-5 netrin receptor B"/>
    <property type="match status" value="1"/>
</dbReference>
<dbReference type="PROSITE" id="PS50835">
    <property type="entry name" value="IG_LIKE"/>
    <property type="match status" value="1"/>
</dbReference>
<dbReference type="SMART" id="SM00218">
    <property type="entry name" value="ZU5"/>
    <property type="match status" value="1"/>
</dbReference>
<name>A0A671VG67_SPAAU</name>
<dbReference type="SUPFAM" id="SSF82895">
    <property type="entry name" value="TSP-1 type 1 repeat"/>
    <property type="match status" value="2"/>
</dbReference>
<dbReference type="FunFam" id="2.60.40.10:FF:000037">
    <property type="entry name" value="Unc-5 netrin receptor C"/>
    <property type="match status" value="1"/>
</dbReference>
<keyword evidence="7" id="KW-0677">Repeat</keyword>
<dbReference type="PANTHER" id="PTHR12582:SF7">
    <property type="entry name" value="NETRIN RECEPTOR UNC5C"/>
    <property type="match status" value="1"/>
</dbReference>
<dbReference type="InterPro" id="IPR003598">
    <property type="entry name" value="Ig_sub2"/>
</dbReference>
<keyword evidence="6" id="KW-0732">Signal</keyword>
<protein>
    <recommendedName>
        <fullName evidence="14">Netrin receptor UNC5</fullName>
    </recommendedName>
</protein>
<keyword evidence="5 14" id="KW-0812">Transmembrane</keyword>
<evidence type="ECO:0000259" key="15">
    <source>
        <dbReference type="PROSITE" id="PS50835"/>
    </source>
</evidence>
<dbReference type="PROSITE" id="PS50092">
    <property type="entry name" value="TSP1"/>
    <property type="match status" value="2"/>
</dbReference>
<dbReference type="FunFam" id="2.60.40.10:FF:000039">
    <property type="entry name" value="Unc-5 netrin receptor C"/>
    <property type="match status" value="1"/>
</dbReference>
<keyword evidence="4" id="KW-1003">Cell membrane</keyword>
<dbReference type="Gene3D" id="2.60.220.30">
    <property type="match status" value="1"/>
</dbReference>
<reference evidence="17" key="2">
    <citation type="submission" date="2025-08" db="UniProtKB">
        <authorList>
            <consortium name="Ensembl"/>
        </authorList>
    </citation>
    <scope>IDENTIFICATION</scope>
</reference>
<dbReference type="InterPro" id="IPR013098">
    <property type="entry name" value="Ig_I-set"/>
</dbReference>
<organism evidence="17 18">
    <name type="scientific">Sparus aurata</name>
    <name type="common">Gilthead sea bream</name>
    <dbReference type="NCBI Taxonomy" id="8175"/>
    <lineage>
        <taxon>Eukaryota</taxon>
        <taxon>Metazoa</taxon>
        <taxon>Chordata</taxon>
        <taxon>Craniata</taxon>
        <taxon>Vertebrata</taxon>
        <taxon>Euteleostomi</taxon>
        <taxon>Actinopterygii</taxon>
        <taxon>Neopterygii</taxon>
        <taxon>Teleostei</taxon>
        <taxon>Neoteleostei</taxon>
        <taxon>Acanthomorphata</taxon>
        <taxon>Eupercaria</taxon>
        <taxon>Spariformes</taxon>
        <taxon>Sparidae</taxon>
        <taxon>Sparus</taxon>
    </lineage>
</organism>
<keyword evidence="10" id="KW-1015">Disulfide bond</keyword>
<dbReference type="GO" id="GO:0005886">
    <property type="term" value="C:plasma membrane"/>
    <property type="evidence" value="ECO:0007669"/>
    <property type="project" value="UniProtKB-SubCell"/>
</dbReference>
<comment type="function">
    <text evidence="14">Receptor for netrin required for axon guidance. Mediates axon repulsion of neuronal growth cones in the developing nervous system upon ligand binding.</text>
</comment>
<evidence type="ECO:0000256" key="2">
    <source>
        <dbReference type="ARBA" id="ARBA00009844"/>
    </source>
</evidence>
<dbReference type="Pfam" id="PF25609">
    <property type="entry name" value="Unc5_NetrinR_N"/>
    <property type="match status" value="1"/>
</dbReference>
<dbReference type="InterPro" id="IPR000884">
    <property type="entry name" value="TSP1_rpt"/>
</dbReference>
<evidence type="ECO:0000256" key="1">
    <source>
        <dbReference type="ARBA" id="ARBA00004251"/>
    </source>
</evidence>
<dbReference type="SUPFAM" id="SSF48726">
    <property type="entry name" value="Immunoglobulin"/>
    <property type="match status" value="2"/>
</dbReference>
<dbReference type="GO" id="GO:0007411">
    <property type="term" value="P:axon guidance"/>
    <property type="evidence" value="ECO:0007669"/>
    <property type="project" value="TreeGrafter"/>
</dbReference>
<dbReference type="Pfam" id="PF07679">
    <property type="entry name" value="I-set"/>
    <property type="match status" value="1"/>
</dbReference>
<dbReference type="GeneTree" id="ENSGT00950000182815"/>
<keyword evidence="8 14" id="KW-1133">Transmembrane helix</keyword>
<feature type="domain" description="ZU5" evidence="16">
    <location>
        <begin position="565"/>
        <end position="699"/>
    </location>
</feature>
<dbReference type="SUPFAM" id="SSF47986">
    <property type="entry name" value="DEATH domain"/>
    <property type="match status" value="1"/>
</dbReference>
<dbReference type="InterPro" id="IPR007110">
    <property type="entry name" value="Ig-like_dom"/>
</dbReference>